<dbReference type="PRINTS" id="PR00633">
    <property type="entry name" value="RCCNDNSATION"/>
</dbReference>
<feature type="repeat" description="RCC1" evidence="2">
    <location>
        <begin position="478"/>
        <end position="529"/>
    </location>
</feature>
<dbReference type="InterPro" id="IPR058923">
    <property type="entry name" value="RCC1-like_dom"/>
</dbReference>
<organism evidence="5 6">
    <name type="scientific">Sinanodonta woodiana</name>
    <name type="common">Chinese pond mussel</name>
    <name type="synonym">Anodonta woodiana</name>
    <dbReference type="NCBI Taxonomy" id="1069815"/>
    <lineage>
        <taxon>Eukaryota</taxon>
        <taxon>Metazoa</taxon>
        <taxon>Spiralia</taxon>
        <taxon>Lophotrochozoa</taxon>
        <taxon>Mollusca</taxon>
        <taxon>Bivalvia</taxon>
        <taxon>Autobranchia</taxon>
        <taxon>Heteroconchia</taxon>
        <taxon>Palaeoheterodonta</taxon>
        <taxon>Unionida</taxon>
        <taxon>Unionoidea</taxon>
        <taxon>Unionidae</taxon>
        <taxon>Unioninae</taxon>
        <taxon>Sinanodonta</taxon>
    </lineage>
</organism>
<dbReference type="InterPro" id="IPR009091">
    <property type="entry name" value="RCC1/BLIP-II"/>
</dbReference>
<proteinExistence type="predicted"/>
<feature type="compositionally biased region" description="Polar residues" evidence="3">
    <location>
        <begin position="2436"/>
        <end position="2446"/>
    </location>
</feature>
<dbReference type="Proteomes" id="UP001634394">
    <property type="component" value="Unassembled WGS sequence"/>
</dbReference>
<dbReference type="SUPFAM" id="SSF50985">
    <property type="entry name" value="RCC1/BLIP-II"/>
    <property type="match status" value="1"/>
</dbReference>
<dbReference type="InterPro" id="IPR001870">
    <property type="entry name" value="B30.2/SPRY"/>
</dbReference>
<feature type="repeat" description="RCC1" evidence="2">
    <location>
        <begin position="581"/>
        <end position="632"/>
    </location>
</feature>
<evidence type="ECO:0000256" key="2">
    <source>
        <dbReference type="PROSITE-ProRule" id="PRU00235"/>
    </source>
</evidence>
<accession>A0ABD3VYB9</accession>
<keyword evidence="6" id="KW-1185">Reference proteome</keyword>
<feature type="compositionally biased region" description="Polar residues" evidence="3">
    <location>
        <begin position="2688"/>
        <end position="2698"/>
    </location>
</feature>
<keyword evidence="1" id="KW-0677">Repeat</keyword>
<dbReference type="PANTHER" id="PTHR22872">
    <property type="entry name" value="BTK-BINDING PROTEIN-RELATED"/>
    <property type="match status" value="1"/>
</dbReference>
<feature type="repeat" description="RCC1" evidence="2">
    <location>
        <begin position="633"/>
        <end position="683"/>
    </location>
</feature>
<feature type="repeat" description="RCC1" evidence="2">
    <location>
        <begin position="423"/>
        <end position="477"/>
    </location>
</feature>
<reference evidence="5 6" key="1">
    <citation type="submission" date="2024-11" db="EMBL/GenBank/DDBJ databases">
        <title>Chromosome-level genome assembly of the freshwater bivalve Anodonta woodiana.</title>
        <authorList>
            <person name="Chen X."/>
        </authorList>
    </citation>
    <scope>NUCLEOTIDE SEQUENCE [LARGE SCALE GENOMIC DNA]</scope>
    <source>
        <strain evidence="5">MN2024</strain>
        <tissue evidence="5">Gills</tissue>
    </source>
</reference>
<dbReference type="PROSITE" id="PS00626">
    <property type="entry name" value="RCC1_2"/>
    <property type="match status" value="2"/>
</dbReference>
<dbReference type="InterPro" id="IPR003877">
    <property type="entry name" value="SPRY_dom"/>
</dbReference>
<feature type="region of interest" description="Disordered" evidence="3">
    <location>
        <begin position="2331"/>
        <end position="2363"/>
    </location>
</feature>
<dbReference type="PANTHER" id="PTHR22872:SF6">
    <property type="entry name" value="E3 UBIQUITIN-PROTEIN LIGASE HERC1-RELATED"/>
    <property type="match status" value="1"/>
</dbReference>
<gene>
    <name evidence="5" type="ORF">ACJMK2_043893</name>
</gene>
<feature type="region of interest" description="Disordered" evidence="3">
    <location>
        <begin position="1403"/>
        <end position="1431"/>
    </location>
</feature>
<dbReference type="SUPFAM" id="SSF49899">
    <property type="entry name" value="Concanavalin A-like lectins/glucanases"/>
    <property type="match status" value="1"/>
</dbReference>
<dbReference type="InterPro" id="IPR000408">
    <property type="entry name" value="Reg_chr_condens"/>
</dbReference>
<feature type="repeat" description="RCC1" evidence="2">
    <location>
        <begin position="684"/>
        <end position="736"/>
    </location>
</feature>
<feature type="region of interest" description="Disordered" evidence="3">
    <location>
        <begin position="2145"/>
        <end position="2166"/>
    </location>
</feature>
<feature type="compositionally biased region" description="Basic and acidic residues" evidence="3">
    <location>
        <begin position="2308"/>
        <end position="2317"/>
    </location>
</feature>
<dbReference type="Gene3D" id="2.60.120.920">
    <property type="match status" value="1"/>
</dbReference>
<dbReference type="Gene3D" id="2.130.10.30">
    <property type="entry name" value="Regulator of chromosome condensation 1/beta-lactamase-inhibitor protein II"/>
    <property type="match status" value="1"/>
</dbReference>
<evidence type="ECO:0000256" key="3">
    <source>
        <dbReference type="SAM" id="MobiDB-lite"/>
    </source>
</evidence>
<feature type="compositionally biased region" description="Polar residues" evidence="3">
    <location>
        <begin position="1411"/>
        <end position="1424"/>
    </location>
</feature>
<feature type="compositionally biased region" description="Acidic residues" evidence="3">
    <location>
        <begin position="1305"/>
        <end position="1327"/>
    </location>
</feature>
<feature type="region of interest" description="Disordered" evidence="3">
    <location>
        <begin position="2290"/>
        <end position="2317"/>
    </location>
</feature>
<feature type="compositionally biased region" description="Polar residues" evidence="3">
    <location>
        <begin position="2291"/>
        <end position="2307"/>
    </location>
</feature>
<protein>
    <recommendedName>
        <fullName evidence="4">B30.2/SPRY domain-containing protein</fullName>
    </recommendedName>
</protein>
<feature type="compositionally biased region" description="Low complexity" evidence="3">
    <location>
        <begin position="2447"/>
        <end position="2461"/>
    </location>
</feature>
<dbReference type="EMBL" id="JBJQND010000009">
    <property type="protein sequence ID" value="KAL3866609.1"/>
    <property type="molecule type" value="Genomic_DNA"/>
</dbReference>
<dbReference type="InterPro" id="IPR051625">
    <property type="entry name" value="Signaling_Regulatory_Domain"/>
</dbReference>
<dbReference type="Pfam" id="PF00415">
    <property type="entry name" value="RCC1"/>
    <property type="match status" value="1"/>
</dbReference>
<evidence type="ECO:0000313" key="5">
    <source>
        <dbReference type="EMBL" id="KAL3866609.1"/>
    </source>
</evidence>
<dbReference type="SMART" id="SM00449">
    <property type="entry name" value="SPRY"/>
    <property type="match status" value="1"/>
</dbReference>
<evidence type="ECO:0000313" key="6">
    <source>
        <dbReference type="Proteomes" id="UP001634394"/>
    </source>
</evidence>
<dbReference type="InterPro" id="IPR035768">
    <property type="entry name" value="SPRY_HERC1"/>
</dbReference>
<feature type="region of interest" description="Disordered" evidence="3">
    <location>
        <begin position="2669"/>
        <end position="2711"/>
    </location>
</feature>
<dbReference type="Pfam" id="PF13540">
    <property type="entry name" value="RCC1_2"/>
    <property type="match status" value="1"/>
</dbReference>
<evidence type="ECO:0000256" key="1">
    <source>
        <dbReference type="ARBA" id="ARBA00022737"/>
    </source>
</evidence>
<feature type="compositionally biased region" description="Basic and acidic residues" evidence="3">
    <location>
        <begin position="2145"/>
        <end position="2163"/>
    </location>
</feature>
<dbReference type="PROSITE" id="PS50188">
    <property type="entry name" value="B302_SPRY"/>
    <property type="match status" value="1"/>
</dbReference>
<feature type="repeat" description="RCC1" evidence="2">
    <location>
        <begin position="530"/>
        <end position="579"/>
    </location>
</feature>
<comment type="caution">
    <text evidence="5">The sequence shown here is derived from an EMBL/GenBank/DDBJ whole genome shotgun (WGS) entry which is preliminary data.</text>
</comment>
<feature type="compositionally biased region" description="Basic and acidic residues" evidence="3">
    <location>
        <begin position="2741"/>
        <end position="2753"/>
    </location>
</feature>
<dbReference type="Pfam" id="PF00622">
    <property type="entry name" value="SPRY"/>
    <property type="match status" value="1"/>
</dbReference>
<name>A0ABD3VYB9_SINWO</name>
<dbReference type="FunFam" id="2.60.120.920:FF:000015">
    <property type="entry name" value="LOW QUALITY PROTEIN: probable E3 ubiquitin-protein ligase HERC1"/>
    <property type="match status" value="1"/>
</dbReference>
<feature type="region of interest" description="Disordered" evidence="3">
    <location>
        <begin position="2424"/>
        <end position="2463"/>
    </location>
</feature>
<dbReference type="CDD" id="cd12881">
    <property type="entry name" value="SPRY_HERC1"/>
    <property type="match status" value="1"/>
</dbReference>
<dbReference type="InterPro" id="IPR043136">
    <property type="entry name" value="B30.2/SPRY_sf"/>
</dbReference>
<sequence length="3391" mass="373106">MATIVTKFSDHFNSGWAQENCEAISLPSGLEELYGKLVANKEVSSNIQQAIYLKGPTIPDFEHEISTADEQEHLRDTFLCSQLDLAKIVSSGSVLAETLQRRLAILNRIYRATATIHHLHVQIGVGHTDINQNESDKKSSQPKAKSGNEALVELGIKTGLHFMFSLLKQNWILASQTGTISICNNVLNTALDIVSSLPPLSLASESKLTSLGVDSLNEVTQFLRTVSTPSSCADVTGRRLASELMLAMAAQRGSLRYLLEWIELSLVTASRARSKPEGDDTSATDKIKWDLFCSIVTKLMNSAGFQSMVFNNERRSHVDQHGFISSYEAALCILEQLYHLANDYCSTCTHLDKNDNNSGRCNTSSGLMTSETSEAYVWGSNSSHQLAEGNQEKILTPKHTTAFSNYPVTEAGQFCTFIISKDGRVSACGKGSYGRLGLGDSNNQATPKVLNFEPDRKIQKISSSKGSDGHTLALAVTGEVYTWGDGDYGKLGHGNSSTQKYPKLVRSLVGKQVTCISAGYRHSAAVTKDGELYTWGEGDYGRLGHGDSSSKSLPTKVKDLSGVGQVACGSSHTLAVSADGKTVWSFGGGDNGKLGHGDTSRLYIPKTIEDFNGLYIRKIACGSQSSLALSSAGQLYAWGCGSCLGSGFPETTAQRPKLVEDLQSVRIVDISCGDSHCLALSFENDVYAWGNNAMGQCGQGHAYSPISRPKKVIGLEGIPINQISAGTSHSVAWTAPSLDRPVMTWNRPFCVDIQEATFSILRTFLERYCDGFDSPQSPPPFPTQEDHHYFVLLCLRVLCTHLSLAIAGNMTVDVLGEQAKPLRNLLFRMVDTNTPESIQNAVTETLSIGASLLLPSLRERMELLHTLLPSSPGNWETLTKGQRMQLNMILTSLQNNTHIASILGLTRPVDRNPKSHDVGLNLTGVLMKNVLRNLVYHTAKSLSEVEKNLDKGPSQVSMMEEDSPPSNLSNLLSLLHKHLITYSLSVQGDEQQANQVTELLHEQLNLMLPLSSDLLHQAACLLSVNSVNIQGHVIELLYKSPTGSMLFHIIHALLLLPLQIVCPLLTALLALLPHLDHICRILHLEKDLEQQELEQGEGRVQDQEKTSGVWLLDLERTCALLIGRCLGGMLLSSPLSVEETMSDPWLESKVFGNGLSYLDDEFSLESCVSSVAEQLVAIGGKEDFYRHCNEVYHQTLLEKLGTLKNKLDQELQLLLDFCFLEVDLDVMLLMYDVAARHDWDTEEILDRPLLDLVTRFVLAAILRHCNLLEVARTAQHPNKSLVSAFHCVYQVRGKLMTLKLEEAEELKTDEDGESVEALDLEGQEGEEEPKKEKREEETGEDETMSVKSNDKVVEVMTFQAACRVCIERCLFLILLVRPYWEDSSTNLSMSDMGNLENSNLVTSAKEVRGSASEQQSLSRQSSARGSGHYDSRHTDVHSLLLASDELSDFKGWQRDGASTPTFSGEATNIGTLQKVKEYLRRLRWHQERLGERNHGKSIHGGKGHMNHHIAMEICKFVKGDNPGANAKQSQEERNGPTVDVLASAMKQQQKRAEIRFEALNQVRELLSTVKEKKESWWEQGFQVEEPLTLTTLLSSVHEELLAGAFGLHPGCPSAGTQLYHYQDGTKAARSEIQREIQLTVHQIFELLVAGLENMMEKDLAASGFFQLRLLLTTIFALSMRYEPVDISLAVACGLLPILFKIIGEPTVCPQMLQLVKGSLSKQHLRTVLSVSSHRLIQIITVSIGMYAEHLGFGVIQAMLDLLWEQLQKYIDVTNFGSVSQNTVADFLVFLRRVGSSATVQSHLANKKWTSVLLSIAGSTDSGCVFSLRSRLIALNVLQVILPSCDSNTRAEYMKQVVDDLFHCLSETMWKSPLERAIKEARQKEMDYLKEIEVLEASMERPVRGDSSSSDTITGLKTAFDPEKCLCCTVEQENTLVHNAGDKGYGLVNLPITSGCYQWKFLIVKENKSNEGTCIGVSKWPIRDYGHRTTSDMWLYRAYSGNLYHNGEQSLIMPGYTQGDTITMVLDMVAKTISLGKNGEDPRIVFENVDAKELYPCVMFYSSTPGEKVKITDMHIISSEKELLPGDPQCAPMTSVMVEAVISLLRNLHQYEFWRTLINEKIVQQLDKIKEMEGLDLTEKEVKPFENKDGKTDEFSSSKERGKGISEQTLEGSDGIIMGPVSLDQSLVDELCIQVWPCLVLLGGVDGGLRVSGRCQHRVTSKMGTILGTSNAGSGMVKVQWDNGDTTISESAVSNLIAIPSQPFDIGQMSGFTAKHLEAIIRLTQLSEKKFSSNSEKQSASNLTTASNAEKEKAESDALMRQLDEDISRVLEQEGSAESGDDHNADKRKLKHSPNLTDSEYGPDHDDSFLSVSSTASCSIPIFRTVESPKLEMAGFRSNEQVMTESIESTYNTASEEVIESNAQAENGDAQIDDASDSLSRSQSLDFQQRSSVSGESQSEQSLDIGTISDLTLESISDEANDAMKNLNTSANGQGGNILSTGFSGHATKQKSQVCQPKEIKQKHRRQTSVNSELHTLKLISIQIAALKAVATIVCSPKYGEMLLVPKTDLSADSNKALPDGTVVQKDFELKRILREFMKTMVVKATGPYPFKRTFSLEELERAQSILHQLAITDQAEKMTAVVEAYEQYEAALASKGLSPPTHQLETANEISSTVSQNRHRTDRDTDSQVDGDSQTGASSDRETQRPSSLQQTSILQYIRASNIDGSMPRSLRRNLLVRPRSAEPEGSISHRDIISVSPKPPFLRPPPPQFSRLPPHPPVRIRSPSPPPPPIALPLIEMGFTLSHIKRAIAEAGIDGWEVSSHGVNTLATWMLEHPMQTEESGSAMVAEYSEAAGRLSSPELAATAGLKRSNREDSLISASFGECFNQETEDLSSNVAGFSRRMRDLRLFRGRGLDIRRFLTTVGDERPVERMEHAEPRQQQAEPDRSSLVDMFEEILELQEELCNDNSLDDMFNSDFSETIDLFSTLRRELEEEMVMCEFCQQKVTNFCTHMKINHPGCGGTCNHYGYRSNGSYTDGSLNGTCGTGQSSYLLCNSCHSNYLALYRCNPVGVGEIQSVFGVGLPRAPDLLEGIDHLGRNDSDFMSVLMDTLPAFDNIEKLHHHLGLSDRKPTPDPVKFSEPDPLGTKAVLSGAQNDMITSLSSMVKLQKSNSKHKSLGDQALTLKTSTDRELALHRTLSAMEVALARQMVLRSLAVLSGSGSSCSLPVALDNIGLSDIMLIVKLMCLCVLRKISLHNEGGQKLEPVETLGHLSAAIGALVEENSAAQKQLLQLCTKELLTAALGGKSNLEATVVKKKYHKKDGSLKSLDSQTFAVTQALVSLLTHGNHRNSLWSPGSPGKGYGSPSKAEGCPLTAFGTGSLPEVILKRVSQP</sequence>
<dbReference type="PROSITE" id="PS50012">
    <property type="entry name" value="RCC1_3"/>
    <property type="match status" value="6"/>
</dbReference>
<dbReference type="Pfam" id="PF25390">
    <property type="entry name" value="WD40_RLD"/>
    <property type="match status" value="1"/>
</dbReference>
<feature type="region of interest" description="Disordered" evidence="3">
    <location>
        <begin position="2741"/>
        <end position="2761"/>
    </location>
</feature>
<feature type="region of interest" description="Disordered" evidence="3">
    <location>
        <begin position="1305"/>
        <end position="1346"/>
    </location>
</feature>
<feature type="domain" description="B30.2/SPRY" evidence="4">
    <location>
        <begin position="1897"/>
        <end position="2075"/>
    </location>
</feature>
<dbReference type="InterPro" id="IPR013320">
    <property type="entry name" value="ConA-like_dom_sf"/>
</dbReference>
<evidence type="ECO:0000259" key="4">
    <source>
        <dbReference type="PROSITE" id="PS50188"/>
    </source>
</evidence>